<dbReference type="Proteomes" id="UP000318528">
    <property type="component" value="Unassembled WGS sequence"/>
</dbReference>
<feature type="transmembrane region" description="Helical" evidence="3">
    <location>
        <begin position="126"/>
        <end position="145"/>
    </location>
</feature>
<evidence type="ECO:0000256" key="1">
    <source>
        <dbReference type="ARBA" id="ARBA00009370"/>
    </source>
</evidence>
<evidence type="ECO:0000256" key="2">
    <source>
        <dbReference type="ARBA" id="ARBA00019232"/>
    </source>
</evidence>
<evidence type="ECO:0000313" key="5">
    <source>
        <dbReference type="EMBL" id="TRX09906.1"/>
    </source>
</evidence>
<feature type="transmembrane region" description="Helical" evidence="3">
    <location>
        <begin position="509"/>
        <end position="526"/>
    </location>
</feature>
<dbReference type="InterPro" id="IPR019533">
    <property type="entry name" value="Peptidase_S26"/>
</dbReference>
<keyword evidence="3 5" id="KW-0378">Hydrolase</keyword>
<dbReference type="InterPro" id="IPR036286">
    <property type="entry name" value="LexA/Signal_pep-like_sf"/>
</dbReference>
<dbReference type="EC" id="3.4.21.89" evidence="3"/>
<accession>A0ABY3CQ43</accession>
<dbReference type="Pfam" id="PF18936">
    <property type="entry name" value="DUF5684"/>
    <property type="match status" value="1"/>
</dbReference>
<feature type="transmembrane region" description="Helical" evidence="3">
    <location>
        <begin position="55"/>
        <end position="76"/>
    </location>
</feature>
<comment type="caution">
    <text evidence="3">Lacks conserved residue(s) required for the propagation of feature annotation.</text>
</comment>
<gene>
    <name evidence="5" type="primary">lepB</name>
    <name evidence="5" type="ORF">FNW12_01975</name>
</gene>
<name>A0ABY3CQ43_9FLAO</name>
<comment type="catalytic activity">
    <reaction evidence="3">
        <text>Cleavage of hydrophobic, N-terminal signal or leader sequences from secreted and periplasmic proteins.</text>
        <dbReference type="EC" id="3.4.21.89"/>
    </reaction>
</comment>
<keyword evidence="3" id="KW-1133">Transmembrane helix</keyword>
<evidence type="ECO:0000256" key="3">
    <source>
        <dbReference type="RuleBase" id="RU362042"/>
    </source>
</evidence>
<dbReference type="SUPFAM" id="SSF51306">
    <property type="entry name" value="LexA/Signal peptidase"/>
    <property type="match status" value="2"/>
</dbReference>
<dbReference type="Gene3D" id="2.10.109.10">
    <property type="entry name" value="Umud Fragment, subunit A"/>
    <property type="match status" value="2"/>
</dbReference>
<sequence length="535" mass="62179">MQMTRFFLLFLIIQFVHFLATFKLYVKAGRKSWEALIPIYNAIILMQIINRPKWWVFLFFIPIINLIMFPVVWVETIRSFGKNSTKDTLLAVLSLGFYVAYINYNSDKLEYVKGRNLSPKAGLGETVSSILFAVIVATIVHTYVIQPFTIPSSSMEKSLLVGDFLFVSKLHYGARVPITTVALPMVHDTIPFVKKKSYMFNDDISKKETSILNIFQLPYLRLPSFQKIERNDIVVFNQPADTLLDMDNFSPDRNYYKPIDKKTNLVKRCVGVPGDTLEVRNGCVFIDGKQTKLPARTKLQFSYTIKFRTQFSSYEEVSNILKLYDITDGIAYDAKSGEYFVQATEEAVISARNNPYIESLELRKNNKEYRDSKIFPHDVNYNWNVDFFGPIYIPEKGKTIAINVDVLPLYKRLIVEYEGHKLLVKGNQIFIDGNLTTTYTFKQDYYWMMGDNRDNSIDARFWGFVPFDHVVGKPIFIWLSWNTDGKGINKIRWNRMFTTVGGIGEPRSYLVYFVIVLIICSAYNRYRKIRDVKKE</sequence>
<dbReference type="NCBIfam" id="TIGR02227">
    <property type="entry name" value="sigpep_I_bact"/>
    <property type="match status" value="1"/>
</dbReference>
<proteinExistence type="inferred from homology"/>
<evidence type="ECO:0000259" key="4">
    <source>
        <dbReference type="Pfam" id="PF10502"/>
    </source>
</evidence>
<dbReference type="PANTHER" id="PTHR43390">
    <property type="entry name" value="SIGNAL PEPTIDASE I"/>
    <property type="match status" value="1"/>
</dbReference>
<feature type="domain" description="Peptidase S26" evidence="4">
    <location>
        <begin position="435"/>
        <end position="478"/>
    </location>
</feature>
<reference evidence="5 6" key="1">
    <citation type="submission" date="2019-07" db="EMBL/GenBank/DDBJ databases">
        <title>Novel species of Flavobacterium.</title>
        <authorList>
            <person name="Liu Q."/>
            <person name="Xin Y.-H."/>
        </authorList>
    </citation>
    <scope>NUCLEOTIDE SEQUENCE [LARGE SCALE GENOMIC DNA]</scope>
    <source>
        <strain evidence="5 6">GSP39</strain>
    </source>
</reference>
<keyword evidence="6" id="KW-1185">Reference proteome</keyword>
<dbReference type="GO" id="GO:0009003">
    <property type="term" value="F:signal peptidase activity"/>
    <property type="evidence" value="ECO:0007669"/>
    <property type="project" value="UniProtKB-EC"/>
</dbReference>
<dbReference type="PANTHER" id="PTHR43390:SF1">
    <property type="entry name" value="CHLOROPLAST PROCESSING PEPTIDASE"/>
    <property type="match status" value="1"/>
</dbReference>
<comment type="similarity">
    <text evidence="1 3">Belongs to the peptidase S26 family.</text>
</comment>
<protein>
    <recommendedName>
        <fullName evidence="2 3">Signal peptidase I</fullName>
        <ecNumber evidence="3">3.4.21.89</ecNumber>
    </recommendedName>
</protein>
<feature type="transmembrane region" description="Helical" evidence="3">
    <location>
        <begin position="88"/>
        <end position="106"/>
    </location>
</feature>
<comment type="caution">
    <text evidence="5">The sequence shown here is derived from an EMBL/GenBank/DDBJ whole genome shotgun (WGS) entry which is preliminary data.</text>
</comment>
<evidence type="ECO:0000313" key="6">
    <source>
        <dbReference type="Proteomes" id="UP000318528"/>
    </source>
</evidence>
<comment type="subcellular location">
    <subcellularLocation>
        <location evidence="3">Membrane</location>
        <topology evidence="3">Single-pass type II membrane protein</topology>
    </subcellularLocation>
</comment>
<organism evidence="5 6">
    <name type="scientific">Flavobacterium gawalongense</name>
    <dbReference type="NCBI Taxonomy" id="2594432"/>
    <lineage>
        <taxon>Bacteria</taxon>
        <taxon>Pseudomonadati</taxon>
        <taxon>Bacteroidota</taxon>
        <taxon>Flavobacteriia</taxon>
        <taxon>Flavobacteriales</taxon>
        <taxon>Flavobacteriaceae</taxon>
        <taxon>Flavobacterium</taxon>
    </lineage>
</organism>
<keyword evidence="3" id="KW-0645">Protease</keyword>
<dbReference type="PRINTS" id="PR00727">
    <property type="entry name" value="LEADERPTASE"/>
</dbReference>
<dbReference type="Pfam" id="PF10502">
    <property type="entry name" value="Peptidase_S26"/>
    <property type="match status" value="2"/>
</dbReference>
<dbReference type="InterPro" id="IPR000223">
    <property type="entry name" value="Pept_S26A_signal_pept_1"/>
</dbReference>
<feature type="transmembrane region" description="Helical" evidence="3">
    <location>
        <begin position="6"/>
        <end position="26"/>
    </location>
</feature>
<dbReference type="InterPro" id="IPR043739">
    <property type="entry name" value="DUF5684"/>
</dbReference>
<dbReference type="EMBL" id="VJZN01000002">
    <property type="protein sequence ID" value="TRX09906.1"/>
    <property type="molecule type" value="Genomic_DNA"/>
</dbReference>
<feature type="domain" description="Peptidase S26" evidence="4">
    <location>
        <begin position="125"/>
        <end position="303"/>
    </location>
</feature>
<keyword evidence="3" id="KW-0472">Membrane</keyword>
<keyword evidence="3" id="KW-0812">Transmembrane</keyword>
<dbReference type="CDD" id="cd06530">
    <property type="entry name" value="S26_SPase_I"/>
    <property type="match status" value="2"/>
</dbReference>